<dbReference type="OrthoDB" id="3111367at2759"/>
<feature type="region of interest" description="Disordered" evidence="1">
    <location>
        <begin position="92"/>
        <end position="125"/>
    </location>
</feature>
<organism evidence="2 3">
    <name type="scientific">Laccaria amethystina LaAM-08-1</name>
    <dbReference type="NCBI Taxonomy" id="1095629"/>
    <lineage>
        <taxon>Eukaryota</taxon>
        <taxon>Fungi</taxon>
        <taxon>Dikarya</taxon>
        <taxon>Basidiomycota</taxon>
        <taxon>Agaricomycotina</taxon>
        <taxon>Agaricomycetes</taxon>
        <taxon>Agaricomycetidae</taxon>
        <taxon>Agaricales</taxon>
        <taxon>Agaricineae</taxon>
        <taxon>Hydnangiaceae</taxon>
        <taxon>Laccaria</taxon>
    </lineage>
</organism>
<dbReference type="EMBL" id="KN838848">
    <property type="protein sequence ID" value="KIJ93368.1"/>
    <property type="molecule type" value="Genomic_DNA"/>
</dbReference>
<sequence length="148" mass="16026">MRSVKVKIECSDTPPLSHNFPSTSIDFNLGPQHASLAASLTTPAEVIDLTQPTPARQFNLDRLLHKARSSGLASPTPPPAINLDRPLRKAKSVQSYQGLAPAANPSFGPGLATHPSLNQESTREEWADEKLAFPRSKVGDAFYHIFGD</sequence>
<gene>
    <name evidence="2" type="ORF">K443DRAFT_112150</name>
</gene>
<reference evidence="2 3" key="1">
    <citation type="submission" date="2014-04" db="EMBL/GenBank/DDBJ databases">
        <authorList>
            <consortium name="DOE Joint Genome Institute"/>
            <person name="Kuo A."/>
            <person name="Kohler A."/>
            <person name="Nagy L.G."/>
            <person name="Floudas D."/>
            <person name="Copeland A."/>
            <person name="Barry K.W."/>
            <person name="Cichocki N."/>
            <person name="Veneault-Fourrey C."/>
            <person name="LaButti K."/>
            <person name="Lindquist E.A."/>
            <person name="Lipzen A."/>
            <person name="Lundell T."/>
            <person name="Morin E."/>
            <person name="Murat C."/>
            <person name="Sun H."/>
            <person name="Tunlid A."/>
            <person name="Henrissat B."/>
            <person name="Grigoriev I.V."/>
            <person name="Hibbett D.S."/>
            <person name="Martin F."/>
            <person name="Nordberg H.P."/>
            <person name="Cantor M.N."/>
            <person name="Hua S.X."/>
        </authorList>
    </citation>
    <scope>NUCLEOTIDE SEQUENCE [LARGE SCALE GENOMIC DNA]</scope>
    <source>
        <strain evidence="2 3">LaAM-08-1</strain>
    </source>
</reference>
<dbReference type="Proteomes" id="UP000054477">
    <property type="component" value="Unassembled WGS sequence"/>
</dbReference>
<evidence type="ECO:0000313" key="3">
    <source>
        <dbReference type="Proteomes" id="UP000054477"/>
    </source>
</evidence>
<dbReference type="HOGENOM" id="CLU_1759113_0_0_1"/>
<evidence type="ECO:0000313" key="2">
    <source>
        <dbReference type="EMBL" id="KIJ93368.1"/>
    </source>
</evidence>
<dbReference type="AlphaFoldDB" id="A0A0C9WX16"/>
<name>A0A0C9WX16_9AGAR</name>
<protein>
    <submittedName>
        <fullName evidence="2">Uncharacterized protein</fullName>
    </submittedName>
</protein>
<evidence type="ECO:0000256" key="1">
    <source>
        <dbReference type="SAM" id="MobiDB-lite"/>
    </source>
</evidence>
<proteinExistence type="predicted"/>
<accession>A0A0C9WX16</accession>
<keyword evidence="3" id="KW-1185">Reference proteome</keyword>
<reference evidence="3" key="2">
    <citation type="submission" date="2015-01" db="EMBL/GenBank/DDBJ databases">
        <title>Evolutionary Origins and Diversification of the Mycorrhizal Mutualists.</title>
        <authorList>
            <consortium name="DOE Joint Genome Institute"/>
            <consortium name="Mycorrhizal Genomics Consortium"/>
            <person name="Kohler A."/>
            <person name="Kuo A."/>
            <person name="Nagy L.G."/>
            <person name="Floudas D."/>
            <person name="Copeland A."/>
            <person name="Barry K.W."/>
            <person name="Cichocki N."/>
            <person name="Veneault-Fourrey C."/>
            <person name="LaButti K."/>
            <person name="Lindquist E.A."/>
            <person name="Lipzen A."/>
            <person name="Lundell T."/>
            <person name="Morin E."/>
            <person name="Murat C."/>
            <person name="Riley R."/>
            <person name="Ohm R."/>
            <person name="Sun H."/>
            <person name="Tunlid A."/>
            <person name="Henrissat B."/>
            <person name="Grigoriev I.V."/>
            <person name="Hibbett D.S."/>
            <person name="Martin F."/>
        </authorList>
    </citation>
    <scope>NUCLEOTIDE SEQUENCE [LARGE SCALE GENOMIC DNA]</scope>
    <source>
        <strain evidence="3">LaAM-08-1</strain>
    </source>
</reference>